<dbReference type="Pfam" id="PF12833">
    <property type="entry name" value="HTH_18"/>
    <property type="match status" value="1"/>
</dbReference>
<feature type="domain" description="HTH araC/xylS-type" evidence="4">
    <location>
        <begin position="206"/>
        <end position="304"/>
    </location>
</feature>
<dbReference type="Gene3D" id="1.10.10.60">
    <property type="entry name" value="Homeodomain-like"/>
    <property type="match status" value="2"/>
</dbReference>
<sequence>MGRQYSCNKENVQHKINTSFRMFINRLHADFPPHWHTDIEMIIPQEAPYKVICANQTYHVEIGDILLICPAVIHEIFSPYPGTRVYIQADFSGVITLKDMDKAFRLMSPALHIKKSSCPPEIYDYLRGRIDKIMKLYFGSAPALHMNEKEEDESVIAFTELDPFGELEIYSLLMQFIAFCAKNISLFRDSDSSGSSTTFKNSTSLSNICTYISEHFTENLSLECIASHAGFSKYYFERIFSDYTGMTFYQYLQQMRINHAKSLLSNPELSVTDISYQAGFTSCTAFTRAFKKSTGYPPSQFRTLNEEQHPLSANPHFTDIKL</sequence>
<dbReference type="RefSeq" id="WP_074462062.1">
    <property type="nucleotide sequence ID" value="NZ_FMUR01000008.1"/>
</dbReference>
<accession>A0A1G5DA58</accession>
<dbReference type="InterPro" id="IPR037923">
    <property type="entry name" value="HTH-like"/>
</dbReference>
<evidence type="ECO:0000313" key="5">
    <source>
        <dbReference type="EMBL" id="SCY11388.1"/>
    </source>
</evidence>
<evidence type="ECO:0000259" key="4">
    <source>
        <dbReference type="PROSITE" id="PS01124"/>
    </source>
</evidence>
<reference evidence="6" key="1">
    <citation type="submission" date="2016-10" db="EMBL/GenBank/DDBJ databases">
        <authorList>
            <person name="Varghese N."/>
            <person name="Submissions S."/>
        </authorList>
    </citation>
    <scope>NUCLEOTIDE SEQUENCE [LARGE SCALE GENOMIC DNA]</scope>
    <source>
        <strain evidence="6">XBD2006</strain>
    </source>
</reference>
<dbReference type="SMART" id="SM00342">
    <property type="entry name" value="HTH_ARAC"/>
    <property type="match status" value="1"/>
</dbReference>
<name>A0A1G5DA58_9FIRM</name>
<dbReference type="SUPFAM" id="SSF46689">
    <property type="entry name" value="Homeodomain-like"/>
    <property type="match status" value="2"/>
</dbReference>
<dbReference type="InterPro" id="IPR020449">
    <property type="entry name" value="Tscrpt_reg_AraC-type_HTH"/>
</dbReference>
<keyword evidence="2 5" id="KW-0238">DNA-binding</keyword>
<proteinExistence type="predicted"/>
<keyword evidence="1" id="KW-0805">Transcription regulation</keyword>
<evidence type="ECO:0000256" key="3">
    <source>
        <dbReference type="ARBA" id="ARBA00023163"/>
    </source>
</evidence>
<keyword evidence="3" id="KW-0804">Transcription</keyword>
<dbReference type="InterPro" id="IPR018060">
    <property type="entry name" value="HTH_AraC"/>
</dbReference>
<dbReference type="AlphaFoldDB" id="A0A1G5DA58"/>
<dbReference type="InterPro" id="IPR009057">
    <property type="entry name" value="Homeodomain-like_sf"/>
</dbReference>
<evidence type="ECO:0000256" key="2">
    <source>
        <dbReference type="ARBA" id="ARBA00023125"/>
    </source>
</evidence>
<evidence type="ECO:0000256" key="1">
    <source>
        <dbReference type="ARBA" id="ARBA00023015"/>
    </source>
</evidence>
<dbReference type="PANTHER" id="PTHR43280:SF28">
    <property type="entry name" value="HTH-TYPE TRANSCRIPTIONAL ACTIVATOR RHAS"/>
    <property type="match status" value="1"/>
</dbReference>
<dbReference type="SUPFAM" id="SSF51215">
    <property type="entry name" value="Regulatory protein AraC"/>
    <property type="match status" value="1"/>
</dbReference>
<organism evidence="5 6">
    <name type="scientific">Butyrivibrio hungatei</name>
    <dbReference type="NCBI Taxonomy" id="185008"/>
    <lineage>
        <taxon>Bacteria</taxon>
        <taxon>Bacillati</taxon>
        <taxon>Bacillota</taxon>
        <taxon>Clostridia</taxon>
        <taxon>Lachnospirales</taxon>
        <taxon>Lachnospiraceae</taxon>
        <taxon>Butyrivibrio</taxon>
    </lineage>
</organism>
<dbReference type="PROSITE" id="PS01124">
    <property type="entry name" value="HTH_ARAC_FAMILY_2"/>
    <property type="match status" value="1"/>
</dbReference>
<gene>
    <name evidence="5" type="ORF">SAMN02910451_01407</name>
</gene>
<dbReference type="PRINTS" id="PR00032">
    <property type="entry name" value="HTHARAC"/>
</dbReference>
<dbReference type="EMBL" id="FMUR01000008">
    <property type="protein sequence ID" value="SCY11388.1"/>
    <property type="molecule type" value="Genomic_DNA"/>
</dbReference>
<dbReference type="GO" id="GO:0003700">
    <property type="term" value="F:DNA-binding transcription factor activity"/>
    <property type="evidence" value="ECO:0007669"/>
    <property type="project" value="InterPro"/>
</dbReference>
<dbReference type="Proteomes" id="UP000183047">
    <property type="component" value="Unassembled WGS sequence"/>
</dbReference>
<dbReference type="PANTHER" id="PTHR43280">
    <property type="entry name" value="ARAC-FAMILY TRANSCRIPTIONAL REGULATOR"/>
    <property type="match status" value="1"/>
</dbReference>
<dbReference type="GO" id="GO:0043565">
    <property type="term" value="F:sequence-specific DNA binding"/>
    <property type="evidence" value="ECO:0007669"/>
    <property type="project" value="InterPro"/>
</dbReference>
<evidence type="ECO:0000313" key="6">
    <source>
        <dbReference type="Proteomes" id="UP000183047"/>
    </source>
</evidence>
<dbReference type="PROSITE" id="PS00041">
    <property type="entry name" value="HTH_ARAC_FAMILY_1"/>
    <property type="match status" value="1"/>
</dbReference>
<dbReference type="InterPro" id="IPR018062">
    <property type="entry name" value="HTH_AraC-typ_CS"/>
</dbReference>
<keyword evidence="6" id="KW-1185">Reference proteome</keyword>
<protein>
    <submittedName>
        <fullName evidence="5">AraC-type DNA-binding protein</fullName>
    </submittedName>
</protein>